<evidence type="ECO:0000313" key="1">
    <source>
        <dbReference type="EMBL" id="AEI07105.1"/>
    </source>
</evidence>
<organism evidence="1 2">
    <name type="scientific">Afipia carboxidovorans (strain ATCC 49405 / DSM 1227 / KCTC 32145 / OM5)</name>
    <name type="common">Oligotropha carboxidovorans</name>
    <dbReference type="NCBI Taxonomy" id="504832"/>
    <lineage>
        <taxon>Bacteria</taxon>
        <taxon>Pseudomonadati</taxon>
        <taxon>Pseudomonadota</taxon>
        <taxon>Alphaproteobacteria</taxon>
        <taxon>Hyphomicrobiales</taxon>
        <taxon>Nitrobacteraceae</taxon>
        <taxon>Afipia</taxon>
    </lineage>
</organism>
<reference evidence="1 2" key="1">
    <citation type="journal article" date="2011" name="J. Bacteriol.">
        <title>Complete genome sequences of the chemolithoautotrophic Oligotropha carboxidovorans strains OM4 and OM5.</title>
        <authorList>
            <person name="Volland S."/>
            <person name="Rachinger M."/>
            <person name="Strittmatter A."/>
            <person name="Daniel R."/>
            <person name="Gottschalk G."/>
            <person name="Meyer O."/>
        </authorList>
    </citation>
    <scope>NUCLEOTIDE SEQUENCE [LARGE SCALE GENOMIC DNA]</scope>
    <source>
        <strain evidence="2">ATCC 49405 / DSM 1227 / KCTC 32145 / OM5</strain>
    </source>
</reference>
<dbReference type="KEGG" id="oca:OCAR_5589"/>
<keyword evidence="2" id="KW-1185">Reference proteome</keyword>
<proteinExistence type="predicted"/>
<dbReference type="HOGENOM" id="CLU_3009849_0_0_5"/>
<evidence type="ECO:0000313" key="2">
    <source>
        <dbReference type="Proteomes" id="UP000007730"/>
    </source>
</evidence>
<dbReference type="RefSeq" id="WP_012562749.1">
    <property type="nucleotide sequence ID" value="NC_011386.1"/>
</dbReference>
<dbReference type="KEGG" id="ocg:OCA5_c24090"/>
<dbReference type="STRING" id="504832.OCA5_c24090"/>
<accession>B6JEF5</accession>
<gene>
    <name evidence="1" type="ordered locus">OCA5_c24090</name>
</gene>
<dbReference type="EMBL" id="CP002826">
    <property type="protein sequence ID" value="AEI07105.1"/>
    <property type="molecule type" value="Genomic_DNA"/>
</dbReference>
<sequence>MTTKTYKPTAQYRVELSRVVKFDGLLLRGEITLTGEAIDRLIAREGADVVVSATKL</sequence>
<dbReference type="AlphaFoldDB" id="B6JEF5"/>
<name>B6JEF5_AFIC5</name>
<protein>
    <submittedName>
        <fullName evidence="1">Uncharacterized protein</fullName>
    </submittedName>
</protein>
<dbReference type="Proteomes" id="UP000007730">
    <property type="component" value="Chromosome"/>
</dbReference>